<evidence type="ECO:0000313" key="3">
    <source>
        <dbReference type="Proteomes" id="UP000316560"/>
    </source>
</evidence>
<reference evidence="2 3" key="1">
    <citation type="submission" date="2019-06" db="EMBL/GenBank/DDBJ databases">
        <title>Sequencing the genomes of 1000 actinobacteria strains.</title>
        <authorList>
            <person name="Klenk H.-P."/>
        </authorList>
    </citation>
    <scope>NUCLEOTIDE SEQUENCE [LARGE SCALE GENOMIC DNA]</scope>
    <source>
        <strain evidence="2 3">DSM 21947</strain>
    </source>
</reference>
<evidence type="ECO:0008006" key="4">
    <source>
        <dbReference type="Google" id="ProtNLM"/>
    </source>
</evidence>
<gene>
    <name evidence="2" type="ORF">FB472_0801</name>
</gene>
<proteinExistence type="predicted"/>
<dbReference type="Proteomes" id="UP000316560">
    <property type="component" value="Unassembled WGS sequence"/>
</dbReference>
<name>A0A8H2K9N7_9MICO</name>
<dbReference type="RefSeq" id="WP_141989733.1">
    <property type="nucleotide sequence ID" value="NZ_VFRA01000001.1"/>
</dbReference>
<dbReference type="OrthoDB" id="4382237at2"/>
<keyword evidence="1" id="KW-1133">Transmembrane helix</keyword>
<keyword evidence="3" id="KW-1185">Reference proteome</keyword>
<keyword evidence="1" id="KW-0472">Membrane</keyword>
<feature type="transmembrane region" description="Helical" evidence="1">
    <location>
        <begin position="53"/>
        <end position="72"/>
    </location>
</feature>
<feature type="transmembrane region" description="Helical" evidence="1">
    <location>
        <begin position="6"/>
        <end position="23"/>
    </location>
</feature>
<protein>
    <recommendedName>
        <fullName evidence="4">Fumarate hydratase</fullName>
    </recommendedName>
</protein>
<evidence type="ECO:0000313" key="2">
    <source>
        <dbReference type="EMBL" id="TQO19261.1"/>
    </source>
</evidence>
<dbReference type="EMBL" id="VFRA01000001">
    <property type="protein sequence ID" value="TQO19261.1"/>
    <property type="molecule type" value="Genomic_DNA"/>
</dbReference>
<comment type="caution">
    <text evidence="2">The sequence shown here is derived from an EMBL/GenBank/DDBJ whole genome shotgun (WGS) entry which is preliminary data.</text>
</comment>
<dbReference type="AlphaFoldDB" id="A0A8H2K9N7"/>
<keyword evidence="1" id="KW-0812">Transmembrane</keyword>
<evidence type="ECO:0000256" key="1">
    <source>
        <dbReference type="SAM" id="Phobius"/>
    </source>
</evidence>
<accession>A0A8H2K9N7</accession>
<sequence length="255" mass="27324">MAWVWWFIAVPLGVAAVWAVFAPRNQWRSLFSWSVADVHTSEPGGAAYAYRRLIAAIALGLALLMIVIAVVWSSTRDPVEPPRANHVEQTWGTPEPLLMHRTFQPALAPTDTLVDVPIDSYLPVNDDGGAPLYLLDLEPFSRLGTTNIPGYIGSIPSETDAIISRADVIVKVRGPLLCVPRTVVAIETPERVHLAVLYGLPNPADGSTPNNAEACPLGEDLTGSVLIPITLTDPIGERIVEALDGAPLTMAGLGD</sequence>
<organism evidence="2 3">
    <name type="scientific">Rhodoglobus vestalii</name>
    <dbReference type="NCBI Taxonomy" id="193384"/>
    <lineage>
        <taxon>Bacteria</taxon>
        <taxon>Bacillati</taxon>
        <taxon>Actinomycetota</taxon>
        <taxon>Actinomycetes</taxon>
        <taxon>Micrococcales</taxon>
        <taxon>Microbacteriaceae</taxon>
        <taxon>Rhodoglobus</taxon>
    </lineage>
</organism>